<name>A0ABY7WLA3_9SPHI</name>
<keyword evidence="1" id="KW-0472">Membrane</keyword>
<gene>
    <name evidence="2" type="ORF">PQ465_08400</name>
</gene>
<accession>A0ABY7WLA3</accession>
<feature type="transmembrane region" description="Helical" evidence="1">
    <location>
        <begin position="82"/>
        <end position="103"/>
    </location>
</feature>
<dbReference type="EMBL" id="CP117880">
    <property type="protein sequence ID" value="WDF70386.1"/>
    <property type="molecule type" value="Genomic_DNA"/>
</dbReference>
<evidence type="ECO:0000313" key="3">
    <source>
        <dbReference type="Proteomes" id="UP001221558"/>
    </source>
</evidence>
<keyword evidence="1" id="KW-1133">Transmembrane helix</keyword>
<keyword evidence="1" id="KW-0812">Transmembrane</keyword>
<dbReference type="RefSeq" id="WP_274269095.1">
    <property type="nucleotide sequence ID" value="NZ_CP117880.1"/>
</dbReference>
<dbReference type="Proteomes" id="UP001221558">
    <property type="component" value="Chromosome"/>
</dbReference>
<proteinExistence type="predicted"/>
<protein>
    <submittedName>
        <fullName evidence="2">Uncharacterized protein</fullName>
    </submittedName>
</protein>
<evidence type="ECO:0000256" key="1">
    <source>
        <dbReference type="SAM" id="Phobius"/>
    </source>
</evidence>
<reference evidence="2 3" key="1">
    <citation type="submission" date="2023-02" db="EMBL/GenBank/DDBJ databases">
        <title>Genome sequence of Sphingobacterium sp. KACC 22765.</title>
        <authorList>
            <person name="Kim S."/>
            <person name="Heo J."/>
            <person name="Kwon S.-W."/>
        </authorList>
    </citation>
    <scope>NUCLEOTIDE SEQUENCE [LARGE SCALE GENOMIC DNA]</scope>
    <source>
        <strain evidence="2 3">KACC 22765</strain>
    </source>
</reference>
<organism evidence="2 3">
    <name type="scientific">Sphingobacterium oryzagri</name>
    <dbReference type="NCBI Taxonomy" id="3025669"/>
    <lineage>
        <taxon>Bacteria</taxon>
        <taxon>Pseudomonadati</taxon>
        <taxon>Bacteroidota</taxon>
        <taxon>Sphingobacteriia</taxon>
        <taxon>Sphingobacteriales</taxon>
        <taxon>Sphingobacteriaceae</taxon>
        <taxon>Sphingobacterium</taxon>
    </lineage>
</organism>
<sequence length="108" mass="12462">MEFPAIFNQRFPKYTKQVQADTVQINLLDCLVILLLQLLMLVAVGRIFSFVSLFYTLGVLLMKVKPYHIVRQVKMARWFSTALILCDISIFSSLSFMITFHLLSGTVR</sequence>
<feature type="transmembrane region" description="Helical" evidence="1">
    <location>
        <begin position="31"/>
        <end position="61"/>
    </location>
</feature>
<evidence type="ECO:0000313" key="2">
    <source>
        <dbReference type="EMBL" id="WDF70386.1"/>
    </source>
</evidence>
<keyword evidence="3" id="KW-1185">Reference proteome</keyword>